<dbReference type="PIRSF" id="PIRSF001111">
    <property type="entry name" value="Isochorismatase"/>
    <property type="match status" value="1"/>
</dbReference>
<comment type="caution">
    <text evidence="7">The sequence shown here is derived from an EMBL/GenBank/DDBJ whole genome shotgun (WGS) entry which is preliminary data.</text>
</comment>
<dbReference type="RefSeq" id="WP_061805328.1">
    <property type="nucleotide sequence ID" value="NZ_FOXX01000006.1"/>
</dbReference>
<keyword evidence="4" id="KW-0378">Hydrolase</keyword>
<dbReference type="InterPro" id="IPR036380">
    <property type="entry name" value="Isochorismatase-like_sf"/>
</dbReference>
<evidence type="ECO:0000313" key="8">
    <source>
        <dbReference type="Proteomes" id="UP000182762"/>
    </source>
</evidence>
<evidence type="ECO:0000256" key="5">
    <source>
        <dbReference type="ARBA" id="ARBA00048590"/>
    </source>
</evidence>
<dbReference type="InterPro" id="IPR050272">
    <property type="entry name" value="Isochorismatase-like_hydrls"/>
</dbReference>
<gene>
    <name evidence="7" type="ORF">SAMN02745910_02633</name>
</gene>
<evidence type="ECO:0000256" key="3">
    <source>
        <dbReference type="ARBA" id="ARBA00012100"/>
    </source>
</evidence>
<evidence type="ECO:0000313" key="7">
    <source>
        <dbReference type="EMBL" id="SFQ66624.1"/>
    </source>
</evidence>
<evidence type="ECO:0000256" key="4">
    <source>
        <dbReference type="ARBA" id="ARBA00022801"/>
    </source>
</evidence>
<organism evidence="7 8">
    <name type="scientific">Priestia endophytica DSM 13796</name>
    <dbReference type="NCBI Taxonomy" id="1121089"/>
    <lineage>
        <taxon>Bacteria</taxon>
        <taxon>Bacillati</taxon>
        <taxon>Bacillota</taxon>
        <taxon>Bacilli</taxon>
        <taxon>Bacillales</taxon>
        <taxon>Bacillaceae</taxon>
        <taxon>Priestia</taxon>
    </lineage>
</organism>
<proteinExistence type="inferred from homology"/>
<comment type="similarity">
    <text evidence="2">Belongs to the isochorismatase family.</text>
</comment>
<protein>
    <recommendedName>
        <fullName evidence="3">isochorismatase</fullName>
        <ecNumber evidence="3">3.3.2.1</ecNumber>
    </recommendedName>
</protein>
<sequence length="293" mass="33222">MGLPSITSYTMPTEKDFPKNRVNWTPDASRAVLLVHDMQEYFLNSFDREQSPVPELVEHIALLKKTCDNLGIPVVYTAQPGNQDPRDRALLQDFWGEGLKDDPEQTSILKELSPSEKDVVLTKWRYSAFKRTDLLERMKKEGRDQLIICGVYAHIGCLITAGEAFMEDIQTFFVGDALGDFSLENHNMALKYASERCAFTLSTNNLIHQLESKNGIDVKGKVASLLEISQSEIDDNDDLTDLGLDSIRIMSLVEEWRNHNEEITFMTLAEQPTIAAWTKLLSQGKEKTYAKVE</sequence>
<dbReference type="Pfam" id="PF00857">
    <property type="entry name" value="Isochorismatase"/>
    <property type="match status" value="1"/>
</dbReference>
<reference evidence="7 8" key="1">
    <citation type="submission" date="2016-10" db="EMBL/GenBank/DDBJ databases">
        <authorList>
            <person name="Varghese N."/>
            <person name="Submissions S."/>
        </authorList>
    </citation>
    <scope>NUCLEOTIDE SEQUENCE [LARGE SCALE GENOMIC DNA]</scope>
    <source>
        <strain evidence="7 8">DSM 13796</strain>
    </source>
</reference>
<dbReference type="SUPFAM" id="SSF47336">
    <property type="entry name" value="ACP-like"/>
    <property type="match status" value="1"/>
</dbReference>
<keyword evidence="7" id="KW-0456">Lyase</keyword>
<dbReference type="PRINTS" id="PR01398">
    <property type="entry name" value="ISCHRISMTASE"/>
</dbReference>
<feature type="domain" description="Carrier" evidence="6">
    <location>
        <begin position="209"/>
        <end position="285"/>
    </location>
</feature>
<dbReference type="InterPro" id="IPR000868">
    <property type="entry name" value="Isochorismatase-like_dom"/>
</dbReference>
<evidence type="ECO:0000256" key="2">
    <source>
        <dbReference type="ARBA" id="ARBA00006336"/>
    </source>
</evidence>
<accession>A0A1I6AD03</accession>
<keyword evidence="8" id="KW-1185">Reference proteome</keyword>
<dbReference type="EMBL" id="FOXX01000006">
    <property type="protein sequence ID" value="SFQ66624.1"/>
    <property type="molecule type" value="Genomic_DNA"/>
</dbReference>
<evidence type="ECO:0000256" key="1">
    <source>
        <dbReference type="ARBA" id="ARBA00004924"/>
    </source>
</evidence>
<dbReference type="Gene3D" id="1.10.1200.10">
    <property type="entry name" value="ACP-like"/>
    <property type="match status" value="1"/>
</dbReference>
<dbReference type="GeneID" id="93711277"/>
<dbReference type="InterPro" id="IPR009081">
    <property type="entry name" value="PP-bd_ACP"/>
</dbReference>
<dbReference type="Pfam" id="PF00550">
    <property type="entry name" value="PP-binding"/>
    <property type="match status" value="1"/>
</dbReference>
<dbReference type="Gene3D" id="3.40.50.850">
    <property type="entry name" value="Isochorismatase-like"/>
    <property type="match status" value="1"/>
</dbReference>
<dbReference type="EC" id="3.3.2.1" evidence="3"/>
<dbReference type="GO" id="GO:0016829">
    <property type="term" value="F:lyase activity"/>
    <property type="evidence" value="ECO:0007669"/>
    <property type="project" value="UniProtKB-KW"/>
</dbReference>
<dbReference type="PANTHER" id="PTHR43540">
    <property type="entry name" value="PEROXYUREIDOACRYLATE/UREIDOACRYLATE AMIDOHYDROLASE-RELATED"/>
    <property type="match status" value="1"/>
</dbReference>
<name>A0A1I6AD03_9BACI</name>
<dbReference type="InterPro" id="IPR016291">
    <property type="entry name" value="Isochorismatase"/>
</dbReference>
<comment type="catalytic activity">
    <reaction evidence="5">
        <text>isochorismate + H2O = (2S,3S)-2,3-dihydroxy-2,3-dihydrobenzoate + pyruvate</text>
        <dbReference type="Rhea" id="RHEA:11112"/>
        <dbReference type="ChEBI" id="CHEBI:15361"/>
        <dbReference type="ChEBI" id="CHEBI:15377"/>
        <dbReference type="ChEBI" id="CHEBI:29780"/>
        <dbReference type="ChEBI" id="CHEBI:58764"/>
        <dbReference type="EC" id="3.3.2.1"/>
    </reaction>
</comment>
<comment type="pathway">
    <text evidence="1">Siderophore biosynthesis.</text>
</comment>
<dbReference type="CDD" id="cd01013">
    <property type="entry name" value="isochorismatase"/>
    <property type="match status" value="1"/>
</dbReference>
<dbReference type="Proteomes" id="UP000182762">
    <property type="component" value="Unassembled WGS sequence"/>
</dbReference>
<dbReference type="InterPro" id="IPR036736">
    <property type="entry name" value="ACP-like_sf"/>
</dbReference>
<evidence type="ECO:0000259" key="6">
    <source>
        <dbReference type="PROSITE" id="PS50075"/>
    </source>
</evidence>
<dbReference type="PANTHER" id="PTHR43540:SF3">
    <property type="entry name" value="ENTEROBACTIN SYNTHASE COMPONENT B"/>
    <property type="match status" value="1"/>
</dbReference>
<dbReference type="SUPFAM" id="SSF52499">
    <property type="entry name" value="Isochorismatase-like hydrolases"/>
    <property type="match status" value="1"/>
</dbReference>
<dbReference type="PROSITE" id="PS50075">
    <property type="entry name" value="CARRIER"/>
    <property type="match status" value="1"/>
</dbReference>